<dbReference type="SUPFAM" id="SSF54913">
    <property type="entry name" value="GlnB-like"/>
    <property type="match status" value="1"/>
</dbReference>
<proteinExistence type="predicted"/>
<dbReference type="InterPro" id="IPR011322">
    <property type="entry name" value="N-reg_PII-like_a/b"/>
</dbReference>
<gene>
    <name evidence="1" type="ORF">PUP29_07590</name>
</gene>
<protein>
    <recommendedName>
        <fullName evidence="2">P-II family nitrogen regulator</fullName>
    </recommendedName>
</protein>
<accession>A0AAU8A626</accession>
<evidence type="ECO:0008006" key="2">
    <source>
        <dbReference type="Google" id="ProtNLM"/>
    </source>
</evidence>
<organism evidence="1">
    <name type="scientific">Christensenella massiliensis</name>
    <dbReference type="NCBI Taxonomy" id="1805714"/>
    <lineage>
        <taxon>Bacteria</taxon>
        <taxon>Bacillati</taxon>
        <taxon>Bacillota</taxon>
        <taxon>Clostridia</taxon>
        <taxon>Christensenellales</taxon>
        <taxon>Christensenellaceae</taxon>
        <taxon>Christensenella</taxon>
    </lineage>
</organism>
<evidence type="ECO:0000313" key="1">
    <source>
        <dbReference type="EMBL" id="XCC61394.1"/>
    </source>
</evidence>
<dbReference type="AlphaFoldDB" id="A0AAU8A626"/>
<reference evidence="1" key="1">
    <citation type="submission" date="2023-02" db="EMBL/GenBank/DDBJ databases">
        <title>Gut commensal Christensenella minuta modulates host metabolism via a new class of secondary bile acids.</title>
        <authorList>
            <person name="Liu C."/>
        </authorList>
    </citation>
    <scope>NUCLEOTIDE SEQUENCE</scope>
    <source>
        <strain evidence="1">CA70</strain>
    </source>
</reference>
<dbReference type="EMBL" id="CP117826">
    <property type="protein sequence ID" value="XCC61394.1"/>
    <property type="molecule type" value="Genomic_DNA"/>
</dbReference>
<dbReference type="RefSeq" id="WP_079546439.1">
    <property type="nucleotide sequence ID" value="NZ_CP117826.1"/>
</dbReference>
<sequence>MAEAVRKKMKMLVTIVDREKGKDALHTLRGEGLYYNMMLMGRGTASSELLDILGLGETEKYVILSFVAEDKVRQVMRMLENDHELREAGNGIAFTIPIGSVGGPTTLSFLSQLFETLKEGTNHGTIPKRI</sequence>
<name>A0AAU8A626_9FIRM</name>